<dbReference type="EMBL" id="BNJQ01000034">
    <property type="protein sequence ID" value="GHP11383.1"/>
    <property type="molecule type" value="Genomic_DNA"/>
</dbReference>
<dbReference type="InterPro" id="IPR008775">
    <property type="entry name" value="Phytyl_CoA_dOase-like"/>
</dbReference>
<dbReference type="Pfam" id="PF05721">
    <property type="entry name" value="PhyH"/>
    <property type="match status" value="1"/>
</dbReference>
<accession>A0A830HXC3</accession>
<reference evidence="1" key="1">
    <citation type="submission" date="2020-10" db="EMBL/GenBank/DDBJ databases">
        <title>Unveiling of a novel bifunctional photoreceptor, Dualchrome1, isolated from a cosmopolitan green alga.</title>
        <authorList>
            <person name="Suzuki S."/>
            <person name="Kawachi M."/>
        </authorList>
    </citation>
    <scope>NUCLEOTIDE SEQUENCE</scope>
    <source>
        <strain evidence="1">NIES 2893</strain>
    </source>
</reference>
<dbReference type="AlphaFoldDB" id="A0A830HXC3"/>
<dbReference type="SUPFAM" id="SSF51197">
    <property type="entry name" value="Clavaminate synthase-like"/>
    <property type="match status" value="1"/>
</dbReference>
<gene>
    <name evidence="1" type="ORF">PPROV_001011100</name>
</gene>
<dbReference type="Gene3D" id="2.60.120.620">
    <property type="entry name" value="q2cbj1_9rhob like domain"/>
    <property type="match status" value="1"/>
</dbReference>
<dbReference type="Proteomes" id="UP000660262">
    <property type="component" value="Unassembled WGS sequence"/>
</dbReference>
<evidence type="ECO:0008006" key="3">
    <source>
        <dbReference type="Google" id="ProtNLM"/>
    </source>
</evidence>
<organism evidence="1 2">
    <name type="scientific">Pycnococcus provasolii</name>
    <dbReference type="NCBI Taxonomy" id="41880"/>
    <lineage>
        <taxon>Eukaryota</taxon>
        <taxon>Viridiplantae</taxon>
        <taxon>Chlorophyta</taxon>
        <taxon>Pseudoscourfieldiophyceae</taxon>
        <taxon>Pseudoscourfieldiales</taxon>
        <taxon>Pycnococcaceae</taxon>
        <taxon>Pycnococcus</taxon>
    </lineage>
</organism>
<dbReference type="OrthoDB" id="417095at2759"/>
<name>A0A830HXC3_9CHLO</name>
<comment type="caution">
    <text evidence="1">The sequence shown here is derived from an EMBL/GenBank/DDBJ whole genome shotgun (WGS) entry which is preliminary data.</text>
</comment>
<evidence type="ECO:0000313" key="2">
    <source>
        <dbReference type="Proteomes" id="UP000660262"/>
    </source>
</evidence>
<proteinExistence type="predicted"/>
<sequence>MGVMGMIRNLPNNCVDTFWRYYTGDVVVPKRAWWYVHRTFFYYDQLLLRIRKCNNARRRLKTGFRPASQMEMDRENNPRFPYFEAMTESNSVNFMDRRNRRKKIEPDDEFVDLNSSGWRDVPRDHPKVVEMREEILEKNGMKDLVICAPSELQRAADLFYKDGFVVIRDVLNAEQLEKLRKGCEEVMTAIVKKDKHRRGNRGSHRYTFSAPFRHNSMLHHPAWVQLVDLPTLTPILQRIFDSPDYLCYGAGGDFSLPGTVFSQPLHTAIGDRFVYQEPGTGDLVSHGSFRDPRGIMTLRDLPCPSIACNFFPHDQTVLDGPTRQVRGTQHWNGPSPGLHVEPDSMKYSTVCPVPAGAVILRDVRAWHGGTPNISERIPKGGPAMPRDVYEDKSVTTEYARYILRQVVADPGEHVDTSMRDDIGSY</sequence>
<keyword evidence="2" id="KW-1185">Reference proteome</keyword>
<evidence type="ECO:0000313" key="1">
    <source>
        <dbReference type="EMBL" id="GHP11383.1"/>
    </source>
</evidence>
<protein>
    <recommendedName>
        <fullName evidence="3">Phytanoyl-CoA dioxygenase</fullName>
    </recommendedName>
</protein>